<dbReference type="InterPro" id="IPR036942">
    <property type="entry name" value="Beta-barrel_TonB_sf"/>
</dbReference>
<dbReference type="Gene3D" id="2.40.170.20">
    <property type="entry name" value="TonB-dependent receptor, beta-barrel domain"/>
    <property type="match status" value="1"/>
</dbReference>
<proteinExistence type="predicted"/>
<keyword evidence="5" id="KW-0472">Membrane</keyword>
<dbReference type="Pfam" id="PF13620">
    <property type="entry name" value="CarboxypepD_reg"/>
    <property type="match status" value="1"/>
</dbReference>
<keyword evidence="6" id="KW-0998">Cell outer membrane</keyword>
<evidence type="ECO:0000259" key="9">
    <source>
        <dbReference type="Pfam" id="PF25183"/>
    </source>
</evidence>
<dbReference type="SUPFAM" id="SSF56935">
    <property type="entry name" value="Porins"/>
    <property type="match status" value="1"/>
</dbReference>
<keyword evidence="2" id="KW-0813">Transport</keyword>
<keyword evidence="3" id="KW-1134">Transmembrane beta strand</keyword>
<evidence type="ECO:0000256" key="4">
    <source>
        <dbReference type="ARBA" id="ARBA00022692"/>
    </source>
</evidence>
<evidence type="ECO:0000313" key="11">
    <source>
        <dbReference type="Proteomes" id="UP001596391"/>
    </source>
</evidence>
<protein>
    <submittedName>
        <fullName evidence="10">TonB-dependent receptor domain-containing protein</fullName>
    </submittedName>
</protein>
<dbReference type="RefSeq" id="WP_390233501.1">
    <property type="nucleotide sequence ID" value="NZ_JBHSWI010000001.1"/>
</dbReference>
<dbReference type="Pfam" id="PF25183">
    <property type="entry name" value="OMP_b-brl_4"/>
    <property type="match status" value="1"/>
</dbReference>
<evidence type="ECO:0000256" key="7">
    <source>
        <dbReference type="SAM" id="MobiDB-lite"/>
    </source>
</evidence>
<gene>
    <name evidence="10" type="ORF">ACFQBQ_01020</name>
</gene>
<dbReference type="Proteomes" id="UP001596391">
    <property type="component" value="Unassembled WGS sequence"/>
</dbReference>
<dbReference type="SUPFAM" id="SSF49464">
    <property type="entry name" value="Carboxypeptidase regulatory domain-like"/>
    <property type="match status" value="1"/>
</dbReference>
<keyword evidence="4" id="KW-0812">Transmembrane</keyword>
<dbReference type="InterPro" id="IPR057601">
    <property type="entry name" value="Oar-like_b-barrel"/>
</dbReference>
<dbReference type="InterPro" id="IPR039426">
    <property type="entry name" value="TonB-dep_rcpt-like"/>
</dbReference>
<evidence type="ECO:0000313" key="10">
    <source>
        <dbReference type="EMBL" id="MFC6644195.1"/>
    </source>
</evidence>
<reference evidence="11" key="1">
    <citation type="journal article" date="2019" name="Int. J. Syst. Evol. Microbiol.">
        <title>The Global Catalogue of Microorganisms (GCM) 10K type strain sequencing project: providing services to taxonomists for standard genome sequencing and annotation.</title>
        <authorList>
            <consortium name="The Broad Institute Genomics Platform"/>
            <consortium name="The Broad Institute Genome Sequencing Center for Infectious Disease"/>
            <person name="Wu L."/>
            <person name="Ma J."/>
        </authorList>
    </citation>
    <scope>NUCLEOTIDE SEQUENCE [LARGE SCALE GENOMIC DNA]</scope>
    <source>
        <strain evidence="11">CGMCC 1.16026</strain>
    </source>
</reference>
<feature type="compositionally biased region" description="Low complexity" evidence="7">
    <location>
        <begin position="1045"/>
        <end position="1062"/>
    </location>
</feature>
<feature type="chain" id="PRO_5045653900" evidence="8">
    <location>
        <begin position="24"/>
        <end position="1133"/>
    </location>
</feature>
<dbReference type="PANTHER" id="PTHR30069:SF46">
    <property type="entry name" value="OAR PROTEIN"/>
    <property type="match status" value="1"/>
</dbReference>
<evidence type="ECO:0000256" key="1">
    <source>
        <dbReference type="ARBA" id="ARBA00004571"/>
    </source>
</evidence>
<dbReference type="Gene3D" id="2.60.40.1120">
    <property type="entry name" value="Carboxypeptidase-like, regulatory domain"/>
    <property type="match status" value="1"/>
</dbReference>
<keyword evidence="10" id="KW-0675">Receptor</keyword>
<dbReference type="EMBL" id="JBHSWI010000001">
    <property type="protein sequence ID" value="MFC6644195.1"/>
    <property type="molecule type" value="Genomic_DNA"/>
</dbReference>
<evidence type="ECO:0000256" key="5">
    <source>
        <dbReference type="ARBA" id="ARBA00023136"/>
    </source>
</evidence>
<organism evidence="10 11">
    <name type="scientific">Granulicella cerasi</name>
    <dbReference type="NCBI Taxonomy" id="741063"/>
    <lineage>
        <taxon>Bacteria</taxon>
        <taxon>Pseudomonadati</taxon>
        <taxon>Acidobacteriota</taxon>
        <taxon>Terriglobia</taxon>
        <taxon>Terriglobales</taxon>
        <taxon>Acidobacteriaceae</taxon>
        <taxon>Granulicella</taxon>
    </lineage>
</organism>
<sequence length="1133" mass="121522">MRRVYSTLLMVCLFCISMASSYAQVTTATIVGHVTDSSGGAVPKASVITTNLDTGDARTAVANSSGEFRAEFLPAGNYSVQISASGYKTYVQTGITLSVGQIATTNVALTVGETTESVTVTNDLPLVNTSNGEIASTISEREIVDLPLVDRNPYTLLDIVPGVQSNQNSIVLGYPEQRTIINGGSDAGTGSVNYFLDGAPNLTGLRNTGNILPNPDALAEFRVQTNGYSAEFGRFPNGIVNAVTRSGTNKFHGSLFEFYRNDALAAKQWGSSGLATAPLNRHQFGGAIGGPIRKDRTFFFGSYAGLRQTTSTLMNTAVVPTEAERAGDFSADPAASQPVDPLTKQVFVCNGRTGVICANRIDQVASTIINRYIPTLPAGQTVWKGFVSVPYVSDEFLAKVDEQLTPMQRLSVMYFNTSGHSAAVANASATNLPWSQTAYIWRQQNAIINHTWTITPTLVNQAWVSYTRNLGARVNTPQTSLGDLGSTFAIQGPKALPQITVTNFFTLGNAVAGPKAGTNFYALRDLVSFTHGKHSLRFGGELSLDKDEQAVTQANYGTFSFGGTVTSATIAGVKHSNAFADFLIGIPSSVAQASPVTGSTNSWNASLFLQDDWRVLPRLTLNLGLRWDVQTPPTDPENKETTYVAGRQSSVYTAAPVGQLFPGDAGVTRGIIPVRIGHLSPRFGFAFDPTGKGTTAIRAAAGIFWGSMSGNEWNTMENFQPYSLNFTFTNAATTTGATLSDPYRNLTGGNPFPFSRGWVTGASMTGVALGYNAPYTIALNASVQQQMTKTLGLQVAYVGSLGHDLPFATDVNYPVPSATATNASANVLARRPNPKFGQIALINSDQRSNYHSLQASVNQRLAFGLQFSGYYIWSKSISSVDLQQAVANSGAQDYSKLSAERGLTSNDTRNSVAISLIWDPHVRAADRFVRATVNGWRVSAITKLRSGQPFTILNGVDANLDGSSSYDRAQLVGDPHVDRPLPSRWFNTAAFAQNAVTTGKPVDGSSPRNFLEGPAFRDVDMSLVRSFLSCGRRAWKCAATRRTFSTSPATAPPRRTAAPSAHRSSDRSAQRTRYAPCRSAQNCSSNEPKRKGPARWIVVHSSLACQRHLPCCAVIFSRKPPSPRASSPCIRTT</sequence>
<evidence type="ECO:0000256" key="3">
    <source>
        <dbReference type="ARBA" id="ARBA00022452"/>
    </source>
</evidence>
<comment type="caution">
    <text evidence="10">The sequence shown here is derived from an EMBL/GenBank/DDBJ whole genome shotgun (WGS) entry which is preliminary data.</text>
</comment>
<dbReference type="InterPro" id="IPR008969">
    <property type="entry name" value="CarboxyPept-like_regulatory"/>
</dbReference>
<feature type="region of interest" description="Disordered" evidence="7">
    <location>
        <begin position="1042"/>
        <end position="1091"/>
    </location>
</feature>
<accession>A0ABW1Z6Z8</accession>
<name>A0ABW1Z6Z8_9BACT</name>
<evidence type="ECO:0000256" key="2">
    <source>
        <dbReference type="ARBA" id="ARBA00022448"/>
    </source>
</evidence>
<feature type="domain" description="TonB-dependent transporter Oar-like beta-barrel" evidence="9">
    <location>
        <begin position="243"/>
        <end position="1027"/>
    </location>
</feature>
<comment type="subcellular location">
    <subcellularLocation>
        <location evidence="1">Cell outer membrane</location>
        <topology evidence="1">Multi-pass membrane protein</topology>
    </subcellularLocation>
</comment>
<evidence type="ECO:0000256" key="8">
    <source>
        <dbReference type="SAM" id="SignalP"/>
    </source>
</evidence>
<dbReference type="PANTHER" id="PTHR30069">
    <property type="entry name" value="TONB-DEPENDENT OUTER MEMBRANE RECEPTOR"/>
    <property type="match status" value="1"/>
</dbReference>
<feature type="signal peptide" evidence="8">
    <location>
        <begin position="1"/>
        <end position="23"/>
    </location>
</feature>
<evidence type="ECO:0000256" key="6">
    <source>
        <dbReference type="ARBA" id="ARBA00023237"/>
    </source>
</evidence>
<keyword evidence="11" id="KW-1185">Reference proteome</keyword>
<keyword evidence="8" id="KW-0732">Signal</keyword>